<organism evidence="2 3">
    <name type="scientific">Pseudogulbenkiania subflava DSM 22618</name>
    <dbReference type="NCBI Taxonomy" id="1123014"/>
    <lineage>
        <taxon>Bacteria</taxon>
        <taxon>Pseudomonadati</taxon>
        <taxon>Pseudomonadota</taxon>
        <taxon>Betaproteobacteria</taxon>
        <taxon>Neisseriales</taxon>
        <taxon>Chromobacteriaceae</taxon>
        <taxon>Pseudogulbenkiania</taxon>
    </lineage>
</organism>
<gene>
    <name evidence="2" type="ORF">SAMN02745746_00719</name>
</gene>
<reference evidence="3" key="1">
    <citation type="submission" date="2017-04" db="EMBL/GenBank/DDBJ databases">
        <authorList>
            <person name="Varghese N."/>
            <person name="Submissions S."/>
        </authorList>
    </citation>
    <scope>NUCLEOTIDE SEQUENCE [LARGE SCALE GENOMIC DNA]</scope>
    <source>
        <strain evidence="3">DSM 22618</strain>
    </source>
</reference>
<dbReference type="STRING" id="1123014.SAMN02745746_00719"/>
<keyword evidence="3" id="KW-1185">Reference proteome</keyword>
<dbReference type="Proteomes" id="UP000192920">
    <property type="component" value="Unassembled WGS sequence"/>
</dbReference>
<feature type="domain" description="Rhodanese" evidence="1">
    <location>
        <begin position="27"/>
        <end position="119"/>
    </location>
</feature>
<dbReference type="InterPro" id="IPR050229">
    <property type="entry name" value="GlpE_sulfurtransferase"/>
</dbReference>
<dbReference type="InterPro" id="IPR036873">
    <property type="entry name" value="Rhodanese-like_dom_sf"/>
</dbReference>
<name>A0A1Y6BAD4_9NEIS</name>
<sequence>MRSAHDLVREARSRIVELPLPEAATWRPDGVLVVDVREPAEYAAGHVPGAVNLPRGVLEFKLEAAPEWAKRQRPVLLYCQTSNCAALAALSLLQMGYTTVRSIAGGFDDWVAAGLPVEKPALSAPR</sequence>
<accession>A0A1Y6BAD4</accession>
<dbReference type="PROSITE" id="PS50206">
    <property type="entry name" value="RHODANESE_3"/>
    <property type="match status" value="1"/>
</dbReference>
<dbReference type="SMART" id="SM00450">
    <property type="entry name" value="RHOD"/>
    <property type="match status" value="1"/>
</dbReference>
<dbReference type="EMBL" id="FXAG01000003">
    <property type="protein sequence ID" value="SMF01410.1"/>
    <property type="molecule type" value="Genomic_DNA"/>
</dbReference>
<keyword evidence="2" id="KW-0808">Transferase</keyword>
<dbReference type="Pfam" id="PF00581">
    <property type="entry name" value="Rhodanese"/>
    <property type="match status" value="1"/>
</dbReference>
<dbReference type="PROSITE" id="PS00380">
    <property type="entry name" value="RHODANESE_1"/>
    <property type="match status" value="1"/>
</dbReference>
<dbReference type="SUPFAM" id="SSF52821">
    <property type="entry name" value="Rhodanese/Cell cycle control phosphatase"/>
    <property type="match status" value="1"/>
</dbReference>
<proteinExistence type="predicted"/>
<evidence type="ECO:0000259" key="1">
    <source>
        <dbReference type="PROSITE" id="PS50206"/>
    </source>
</evidence>
<protein>
    <submittedName>
        <fullName evidence="2">Rhodanese-related sulfurtransferase</fullName>
    </submittedName>
</protein>
<dbReference type="GO" id="GO:0004792">
    <property type="term" value="F:thiosulfate-cyanide sulfurtransferase activity"/>
    <property type="evidence" value="ECO:0007669"/>
    <property type="project" value="InterPro"/>
</dbReference>
<dbReference type="PANTHER" id="PTHR43031">
    <property type="entry name" value="FAD-DEPENDENT OXIDOREDUCTASE"/>
    <property type="match status" value="1"/>
</dbReference>
<dbReference type="InterPro" id="IPR001307">
    <property type="entry name" value="Thiosulphate_STrfase_CS"/>
</dbReference>
<evidence type="ECO:0000313" key="2">
    <source>
        <dbReference type="EMBL" id="SMF01410.1"/>
    </source>
</evidence>
<dbReference type="PANTHER" id="PTHR43031:SF1">
    <property type="entry name" value="PYRIDINE NUCLEOTIDE-DISULPHIDE OXIDOREDUCTASE"/>
    <property type="match status" value="1"/>
</dbReference>
<dbReference type="Gene3D" id="3.40.250.10">
    <property type="entry name" value="Rhodanese-like domain"/>
    <property type="match status" value="1"/>
</dbReference>
<dbReference type="RefSeq" id="WP_085275070.1">
    <property type="nucleotide sequence ID" value="NZ_FXAG01000003.1"/>
</dbReference>
<dbReference type="CDD" id="cd00158">
    <property type="entry name" value="RHOD"/>
    <property type="match status" value="1"/>
</dbReference>
<evidence type="ECO:0000313" key="3">
    <source>
        <dbReference type="Proteomes" id="UP000192920"/>
    </source>
</evidence>
<dbReference type="AlphaFoldDB" id="A0A1Y6BAD4"/>
<dbReference type="InterPro" id="IPR001763">
    <property type="entry name" value="Rhodanese-like_dom"/>
</dbReference>